<evidence type="ECO:0000259" key="3">
    <source>
        <dbReference type="Pfam" id="PF07804"/>
    </source>
</evidence>
<dbReference type="Proteomes" id="UP000003100">
    <property type="component" value="Unassembled WGS sequence"/>
</dbReference>
<dbReference type="RefSeq" id="WP_005944741.1">
    <property type="nucleotide sequence ID" value="NZ_CP136423.1"/>
</dbReference>
<dbReference type="GO" id="GO:0016301">
    <property type="term" value="F:kinase activity"/>
    <property type="evidence" value="ECO:0007669"/>
    <property type="project" value="UniProtKB-KW"/>
</dbReference>
<dbReference type="Gene3D" id="1.10.1070.20">
    <property type="match status" value="1"/>
</dbReference>
<proteinExistence type="predicted"/>
<comment type="caution">
    <text evidence="4">The sequence shown here is derived from an EMBL/GenBank/DDBJ whole genome shotgun (WGS) entry which is preliminary data.</text>
</comment>
<evidence type="ECO:0000313" key="5">
    <source>
        <dbReference type="Proteomes" id="UP000003100"/>
    </source>
</evidence>
<dbReference type="eggNOG" id="COG3550">
    <property type="taxonomic scope" value="Bacteria"/>
</dbReference>
<name>C0CGZ0_BLAHS</name>
<keyword evidence="2" id="KW-0418">Kinase</keyword>
<feature type="domain" description="HipA-like C-terminal" evidence="3">
    <location>
        <begin position="21"/>
        <end position="206"/>
    </location>
</feature>
<dbReference type="HOGENOM" id="CLU_076579_1_0_9"/>
<organism evidence="4 5">
    <name type="scientific">Blautia hydrogenotrophica (strain DSM 10507 / JCM 14656 / S5a33)</name>
    <name type="common">Ruminococcus hydrogenotrophicus</name>
    <dbReference type="NCBI Taxonomy" id="476272"/>
    <lineage>
        <taxon>Bacteria</taxon>
        <taxon>Bacillati</taxon>
        <taxon>Bacillota</taxon>
        <taxon>Clostridia</taxon>
        <taxon>Lachnospirales</taxon>
        <taxon>Lachnospiraceae</taxon>
        <taxon>Blautia</taxon>
    </lineage>
</organism>
<sequence length="301" mass="34364">MIDFSNLPVRNKTYAGANGSKISVIYNGEQYMLKFPSLPSRNREMSYTNGCISEYIGCHIFESVGIPVQKTLLGTYTKNGKKKIVVACKDFTATGLILQDFASLKNTMIDSMHNGYGTELSDILTTLEMQTAIDPPILIKWFWDIFIVDALIGNWDRHNGNWGFLYNNATDEIKLAPVYDCGSCLFPQASEEIMKNTLEDPEERNLRVFEIPLSGIKINGKKIRYFDFISSLQNTDCNQALKRILARIDLIKINKIIDETPFISDLQKTFYKTILKERKEHILNFSYEKLCKSKSSLSNEN</sequence>
<reference evidence="4 5" key="1">
    <citation type="submission" date="2009-01" db="EMBL/GenBank/DDBJ databases">
        <authorList>
            <person name="Fulton L."/>
            <person name="Clifton S."/>
            <person name="Fulton B."/>
            <person name="Xu J."/>
            <person name="Minx P."/>
            <person name="Pepin K.H."/>
            <person name="Johnson M."/>
            <person name="Bhonagiri V."/>
            <person name="Nash W.E."/>
            <person name="Mardis E.R."/>
            <person name="Wilson R.K."/>
        </authorList>
    </citation>
    <scope>NUCLEOTIDE SEQUENCE [LARGE SCALE GENOMIC DNA]</scope>
    <source>
        <strain evidence="5">DSM 10507 / JCM 14656 / S5a33</strain>
    </source>
</reference>
<dbReference type="InterPro" id="IPR012893">
    <property type="entry name" value="HipA-like_C"/>
</dbReference>
<reference evidence="4 5" key="2">
    <citation type="submission" date="2009-02" db="EMBL/GenBank/DDBJ databases">
        <title>Draft genome sequence of Blautia hydrogenotrophica DSM 10507 (Ruminococcus hydrogenotrophicus DSM 10507).</title>
        <authorList>
            <person name="Sudarsanam P."/>
            <person name="Ley R."/>
            <person name="Guruge J."/>
            <person name="Turnbaugh P.J."/>
            <person name="Mahowald M."/>
            <person name="Liep D."/>
            <person name="Gordon J."/>
        </authorList>
    </citation>
    <scope>NUCLEOTIDE SEQUENCE [LARGE SCALE GENOMIC DNA]</scope>
    <source>
        <strain evidence="5">DSM 10507 / JCM 14656 / S5a33</strain>
    </source>
</reference>
<dbReference type="AlphaFoldDB" id="C0CGZ0"/>
<dbReference type="Gene3D" id="3.30.200.120">
    <property type="match status" value="1"/>
</dbReference>
<dbReference type="GeneID" id="86821269"/>
<accession>C0CGZ0</accession>
<protein>
    <recommendedName>
        <fullName evidence="3">HipA-like C-terminal domain-containing protein</fullName>
    </recommendedName>
</protein>
<keyword evidence="5" id="KW-1185">Reference proteome</keyword>
<keyword evidence="1" id="KW-0808">Transferase</keyword>
<evidence type="ECO:0000256" key="1">
    <source>
        <dbReference type="ARBA" id="ARBA00022679"/>
    </source>
</evidence>
<dbReference type="Pfam" id="PF07804">
    <property type="entry name" value="HipA_C"/>
    <property type="match status" value="1"/>
</dbReference>
<gene>
    <name evidence="4" type="ORF">RUMHYD_00103</name>
</gene>
<dbReference type="EMBL" id="ACBZ01000002">
    <property type="protein sequence ID" value="EEG51046.1"/>
    <property type="molecule type" value="Genomic_DNA"/>
</dbReference>
<dbReference type="PATRIC" id="fig|476272.21.peg.3109"/>
<dbReference type="CDD" id="cd17792">
    <property type="entry name" value="CtkA"/>
    <property type="match status" value="1"/>
</dbReference>
<evidence type="ECO:0000313" key="4">
    <source>
        <dbReference type="EMBL" id="EEG51046.1"/>
    </source>
</evidence>
<evidence type="ECO:0000256" key="2">
    <source>
        <dbReference type="ARBA" id="ARBA00022777"/>
    </source>
</evidence>